<name>A0ABR9TB06_9SPHI</name>
<evidence type="ECO:0000259" key="1">
    <source>
        <dbReference type="Pfam" id="PF14869"/>
    </source>
</evidence>
<dbReference type="RefSeq" id="WP_196940133.1">
    <property type="nucleotide sequence ID" value="NZ_MU158690.1"/>
</dbReference>
<feature type="domain" description="DUF4488" evidence="1">
    <location>
        <begin position="40"/>
        <end position="144"/>
    </location>
</feature>
<dbReference type="Proteomes" id="UP000618319">
    <property type="component" value="Unassembled WGS sequence"/>
</dbReference>
<reference evidence="2 3" key="1">
    <citation type="submission" date="2018-02" db="EMBL/GenBank/DDBJ databases">
        <title>Sphingobacterium KA21.</title>
        <authorList>
            <person name="Vasarhelyi B.M."/>
            <person name="Deshmukh S."/>
            <person name="Balint B."/>
            <person name="Kukolya J."/>
        </authorList>
    </citation>
    <scope>NUCLEOTIDE SEQUENCE [LARGE SCALE GENOMIC DNA]</scope>
    <source>
        <strain evidence="2 3">Ka21</strain>
    </source>
</reference>
<comment type="caution">
    <text evidence="2">The sequence shown here is derived from an EMBL/GenBank/DDBJ whole genome shotgun (WGS) entry which is preliminary data.</text>
</comment>
<dbReference type="Pfam" id="PF14869">
    <property type="entry name" value="DUF4488"/>
    <property type="match status" value="1"/>
</dbReference>
<proteinExistence type="predicted"/>
<evidence type="ECO:0000313" key="2">
    <source>
        <dbReference type="EMBL" id="MBE8722217.1"/>
    </source>
</evidence>
<organism evidence="2 3">
    <name type="scientific">Sphingobacterium pedocola</name>
    <dbReference type="NCBI Taxonomy" id="2082722"/>
    <lineage>
        <taxon>Bacteria</taxon>
        <taxon>Pseudomonadati</taxon>
        <taxon>Bacteroidota</taxon>
        <taxon>Sphingobacteriia</taxon>
        <taxon>Sphingobacteriales</taxon>
        <taxon>Sphingobacteriaceae</taxon>
        <taxon>Sphingobacterium</taxon>
    </lineage>
</organism>
<dbReference type="EMBL" id="PSKQ01000023">
    <property type="protein sequence ID" value="MBE8722217.1"/>
    <property type="molecule type" value="Genomic_DNA"/>
</dbReference>
<protein>
    <recommendedName>
        <fullName evidence="1">DUF4488 domain-containing protein</fullName>
    </recommendedName>
</protein>
<dbReference type="Gene3D" id="2.40.128.490">
    <property type="entry name" value="Uncharacterised protein PF14869, DUF4488"/>
    <property type="match status" value="1"/>
</dbReference>
<keyword evidence="3" id="KW-1185">Reference proteome</keyword>
<dbReference type="InterPro" id="IPR027991">
    <property type="entry name" value="DUF4488"/>
</dbReference>
<evidence type="ECO:0000313" key="3">
    <source>
        <dbReference type="Proteomes" id="UP000618319"/>
    </source>
</evidence>
<accession>A0ABR9TB06</accession>
<sequence length="148" mass="16828">MNASNRIKIFFVPLIFVFTLLCIAAGLDVSKKKIKNRFFGVWELIAIENNGKEVPALPGQLKLFGPDNSYRFLVSGATGTFFTQEGTFKILSDIIYSEDIEFSTNQNLRGVSSKVSYTFIDEDVMKVNGSVNNVPFQEKWRRVKIFVR</sequence>
<gene>
    <name evidence="2" type="ORF">C4F40_15935</name>
</gene>